<sequence length="4658" mass="451392">MSSADARDLWKNLRDTGDTAKKPTAARTSTPVKASRLETAEATYGVSQQDMDDNLGVLLDRSYGASTGTARDFVPGIDGLAGGKKWRPYVEFTAAPGSRTMGQINLFAPLLQARDSLLFTDLRASAWTDNVQEGNFGVGYRQIVPGGFFGTDAIFGIYGFVDARHSAYDNMFYQGTLGAELITEHLEFRANGYLPSGKQYVVGVTGVGVALDGSNIVNVGTDLIERALPGFDVEAGVKIDFSDAAIRLNAGYFRFERGDTLVEGPRFRAEVEIEDPFGFDGAKLTLGGEIRDDKVRGTEASGIVRLRMPIGGVSRSVEAERRLTGLDRLMTRRVYRDDDIVSPVVKGAATVTLAPVTDATSGETLQAFFVANTAQGTADCTSVANACEFVTAQGLAGAGDTFMPVDVAGAIGSVFTLNSDRQQVIGAGDSGSATVILPDSASSVLIVTSLGGRPIVSGINIGHFADTGIAGLTTNSATGITGSGFAGSVTISDVRSIDGGLNFSGSAAAISVSDAVFNNGANPGIVLTGLTGSANFTDVDVISAGGTSLSIDGGSLDVTLDSDSTLTQSGAGSTVEVLNSHSGTLTSDATISASNGSGLQFNNADGSYNFNGPSNLGGGDAGIDILGGSAGTFSFGAGTAILLPTGMAFNVTGSTATVTYNGAITQTNAANAISVTANTGGSVTFGGLVTANTGTATAINLAGNAGAAVAFSGGLDIDTTTGTGFSATGGGSVSVAASAGDESITSAAGQALNLNGVSIGTGGITFDSIVSTGSGSTGIGIDGVSGGAFNVSGATSVSGSTGNAIQLTGNAAALNFNGATTITMTSAAVGVDFSGTTSGAVSFADLDIALQSANATGLDLSGAVLNANVTATDFDLTSTSTAGTTGVNLSGATGTGTVQLGDTDVGGGSASIAGVNVGVQFSATSDATFIFGDGENTTDKLSSISATTAIAGGSTVTLGSYDFDDVNFTGVLDFAAAGNPIVFVAATATGDGSGSSVDNRANVTTADAITTAGTTFVLINDGAAIDDADGFTLVDGQTMASFGNGRSFATSGLVIPANFSGVPGASATVTDPTGNGAAILTRTGGAGETLIVSGTVNLQDFILSNAAAGAGLSATGATSITSTGLTVQNVAGQGIDLNSLTGAASTFSNTVVSTTTGNAIDIVNSTVSFIGGLDIDTTTGTGFSATGGGSVSVAASAGDESITSTAGQALNLNGVSIGAGGVTFDSISSTGSATTGIGIDGVSGGAFNVSGATSVSGSTGNAIQLTGNAAALNFDGATTITMTSAAVGVDFSGTTSGAVSFADLDIALQSANATGLDLSGAVINANVTATDFDLASTSTAGTTGVNLSGATGTGTVQLGDTNLGGGSASIAGVNVGVQFSATSDATFIFGDGEGTTDKLSSISATTAIAGGSTVTLGSYDFDDVNFTGVLDFAPSASPVFVAATATGDGTGRDVDNRATVATADAIVATGITFVLINDGAAIDDVDGFTLTNGQTMASFGNGRTFTSSGLVIPTNFSGVPTGAGVTITDPTGNGAAILTRTGGAGETLIVSGTVNLQDFILSNAAAGSGLSATGATSITSTGLTVQNVAGQGIDLNSLTGAASTFSNTVVSTTTGNAIDIVNSTVSFTGGLDIDTTTGTGFSATGGGTISVAATSGTETITTVTGQILNLSNVSIGAGGVSFDSLTATGTIANTAILLSNVDGTGNTFSGGAVSIAGTSGALSYGIEISGGSDATFTFASATIEDTSSNAIHLDGTNGPVTFDTVDIDGVSGRGINIQDATRNITIGGGTIGATTSVSGFSVRIENQAASSTVSLTNLDISSSNSDNLNIFNAAGTVVVTGGTFTHTNGSDVVDISGGSATITIGANLVNTGVGSAVEIDATSGAISFTGTVTNSGGGYLLDIGNPGAITGGTISFSGDMGDTGSQAIRIQNINAGAALTVSGATTLTTPTGTGISLTNNAGTVTFADVTISNPGGNGIDITGTNGAISFGDVDITGLGGNVGLDLNGATLAGALNFNSLDVTGTGAAGSIGIDLRGLTGGQIVNIGAQANPAVGPSSTISVVGTGVFFDAASNANFTFGDGEATDDKLSSISATAAIDGGSAVTLGSYDFDDVNFTGTFDFATSGANLVFVAANATGDGSGSSVSNRATVATADAMGTSGLVFVLINDGNEINDSDGFTLVDGQTMASFGNGRTFTSSGLVIPANFSGIPGGGATVTDPTGNGAAILTRTGGAGDTLIVSGTVNLQDFILSNAAAGAGLSATGATSITSTGLTVQNVAGQGIDLNTLTGAASTFSNTTVSSTTGNAIDIVNSTVSFTGGLDISTTNGIGFNATGGGTISVAASAGIEQIVATGTGTAINLDGITVAAGGINFDQVTTAATATANGVDINDAAGGTITLSNVTLAGTVATAGLDISGNARTSNVVVTGGTIANGVAISGSGSGTVTIGASIAKSAGYAVQIASRDAGAGQVDFNGTVTSSTGAVSIQSNTAGTVNFNAAVTGTGGNTAGAINIGTTTGGTVTFAGLVDLDVTGAGTGVAIANTNAGGTFNFTGGLDITSVNGIALEVLSGTLAISNAGTEAISVTGTAANAVNLNGVTLAAGGVHFDTISSTGALTGEGLRFINVSGGAFTVSDGNAGTSNDVRVADFSNNGGIYIQGSSPDFTFSSVDIDQASGASGHGVSLSDNTGTIQLLGGTIDGAFADGVTISNSANVTLDGISFGGTDALGDDAVAISHSSAVFGSTIVLSNLTVAASTNIGDRGIDVGASGAGQTLNLTLLDNDIHAANEAVFAATSGTGLLVLDLGSAGSNSFERATTGNTVSVTGNALNSANVTGLGGLTVIGNGTGGGVLFDEVTFDADTGTAGIQTVTATGTVQIGQSAGARVNGKGLSFIDPTGDLGLITLTIFNDGGTGLEVNTKGAGTTFNLSNSGGSVDTTNGTALFLDPLTMNLAFSTVTAAGGANGVFIDEGDAAGGAGANALTINTLNVTGTTGAALRINESTGAFTFGTTTIDNTTGGGVDLDLGGGDATVVSFINGLEINTTTGTGFDANGTAGTALTVTITDSGTETITATAGQALTLNGVVIGTAGANFDSLSSTGSGAAGIDLDGLTGGAFTVTGTTTVSGATGAAIQLTGNSASINFSGATSITMANAPVGVDFAGTNGPVSFGATTITGVGDAASQKGIDFNGATLGGAVNFASVAISGPDTATTSIGVDLTGVLGDQVVNLGSGAGATSSITDLHRGVVIDTTAAVQFTFGDGESASDTGSSINVNGQSGAFTVDAGGGTLGASGYDFDDVSFGAGDEANFPTTPGSAIFISETGGAISAGTHNLSVALNTITVAAAEALGDSDQTFVFVAHTGAGTIDLTGGGTDGFTLKAGQSLNGFDDGNSIAFGTTKPANISGDFGVLGGNVTQNSVTASNSNGAATSIVTTAGGSTIQNTVFDASGLGAGDAVIRVDGIAAANTVTINNVEISNVGTGATAVVLNNNASGVALTDVDLFGTNAGTALEIDAGTASTAAITVDAASSLSGTTGTVVSIGAGARDVTISTAISTTGSVGKVIDIDGQTGGTIGFAAITSATSTADNVIETTAQTGGALTFGDVSITGFGNNAADTAIELAGTGGSVSFADLDITTTNGGGFFASGAGLSVAATSGDFNIAGAEALSMNGVTANNFQLTSITANGAGTAAEALKFDNLGSSSTFTVTGATTLDNYTGAGIEVSSQSEDDATFNFAATNINTTAGQVSSTGDGVSLLTIGGANFDFNMGALTIGNATENMDEGFNVTNITGAGSAVDIASLTATRQSYAFYVTNFDVAGASITVAGTTDITNARTGAVSILNSDGNVTFGGQTTITNNVGFDGQGVDLGLGAGGANTGTYSFAGLDVTVNGAGVYGLRAQTTGTLNIAGATNDIISNNGTAILINPTVTNITLQNVTSSNSGTNGVDLELATGSTFTVTGITTITSSTGTGLVIDDSNATFTFGNVVIDNTATAGGGVAITGGAGNTATVNFNAGLNVDTASGVGFSAVGTGGALTLNIANAGTETINTTTGRIVMLDDLLIGAAGVHFDTLAASGRVANEGVLLSNVDGSGNTFSAGTVNVFDTDLVGFRIDDNSAATFNIGSLTVDGSDQIGLDITGTHGTITFGDVDIDGSGTMGVNIAAGANTVNINGGTIGATASPTTFGVRINGGSGTVNIAATVSKTTAGSNLIEVTGRTGGAVTFSGALSATGSSTGISVNNSTGGTINFNGATTLNTATNDAITLNGNNGAGITFSNVDIDTTTGNGIDASGVNTDINVSGTVDVATSGNRAFEFTTTSGDYDYSGVTSTQSGISAQAFGATHIGTYSLGTHTVTTPGLNALTIASTTLDLTYASFTVDGTSPSEAAIQIDNVSGSLTINGGTIRSAGGGALGRGIDLQNDDGVLNNFTLTTANTQFDVTNDAIFAETTTAGSTLNINVSGITAASNIGAQAVEIEWDDGGGTAVITNNVFDDGSSTAGLIEIDQGGNGLTSVTLSNNTMSNPGGEGIDIRTFEDAQMRVLISGNTVTSSANEAIRLEAEGTSNLQATVTNNSVVSVTNGSGIYIEVSAATATACLNATFNNNGAGGPPAAGTGGQSIELNNSGAGTLNISQADPTAVGVANNGATVLSTGGITGNQSCAVP</sequence>
<evidence type="ECO:0000256" key="1">
    <source>
        <dbReference type="SAM" id="MobiDB-lite"/>
    </source>
</evidence>
<dbReference type="InterPro" id="IPR006626">
    <property type="entry name" value="PbH1"/>
</dbReference>
<feature type="compositionally biased region" description="Basic and acidic residues" evidence="1">
    <location>
        <begin position="1"/>
        <end position="21"/>
    </location>
</feature>
<dbReference type="Gene3D" id="2.160.20.10">
    <property type="entry name" value="Single-stranded right-handed beta-helix, Pectin lyase-like"/>
    <property type="match status" value="1"/>
</dbReference>
<organism evidence="3 4">
    <name type="scientific">Hoeflea ulvae</name>
    <dbReference type="NCBI Taxonomy" id="2983764"/>
    <lineage>
        <taxon>Bacteria</taxon>
        <taxon>Pseudomonadati</taxon>
        <taxon>Pseudomonadota</taxon>
        <taxon>Alphaproteobacteria</taxon>
        <taxon>Hyphomicrobiales</taxon>
        <taxon>Rhizobiaceae</taxon>
        <taxon>Hoeflea</taxon>
    </lineage>
</organism>
<comment type="caution">
    <text evidence="3">The sequence shown here is derived from an EMBL/GenBank/DDBJ whole genome shotgun (WGS) entry which is preliminary data.</text>
</comment>
<evidence type="ECO:0000313" key="4">
    <source>
        <dbReference type="Proteomes" id="UP001081283"/>
    </source>
</evidence>
<dbReference type="InterPro" id="IPR012334">
    <property type="entry name" value="Pectin_lyas_fold"/>
</dbReference>
<dbReference type="EMBL" id="JAOVZQ010000001">
    <property type="protein sequence ID" value="MCY0093639.1"/>
    <property type="molecule type" value="Genomic_DNA"/>
</dbReference>
<accession>A0ABT3YCM8</accession>
<gene>
    <name evidence="3" type="ORF">OEG82_06350</name>
</gene>
<proteinExistence type="predicted"/>
<dbReference type="InterPro" id="IPR024519">
    <property type="entry name" value="IAT_beta"/>
</dbReference>
<reference evidence="3" key="1">
    <citation type="submission" date="2022-10" db="EMBL/GenBank/DDBJ databases">
        <title>Hoeflea sp. J2-29, isolated from marine algae.</title>
        <authorList>
            <person name="Kristyanto S."/>
            <person name="Kim J.M."/>
            <person name="Jeon C.O."/>
        </authorList>
    </citation>
    <scope>NUCLEOTIDE SEQUENCE</scope>
    <source>
        <strain evidence="3">J2-29</strain>
    </source>
</reference>
<dbReference type="InterPro" id="IPR011050">
    <property type="entry name" value="Pectin_lyase_fold/virulence"/>
</dbReference>
<dbReference type="SUPFAM" id="SSF51126">
    <property type="entry name" value="Pectin lyase-like"/>
    <property type="match status" value="1"/>
</dbReference>
<feature type="domain" description="Inverse autotransporter beta-domain" evidence="2">
    <location>
        <begin position="97"/>
        <end position="241"/>
    </location>
</feature>
<protein>
    <submittedName>
        <fullName evidence="3">Inverse autotransporter beta domain-containing protein</fullName>
    </submittedName>
</protein>
<keyword evidence="4" id="KW-1185">Reference proteome</keyword>
<dbReference type="RefSeq" id="WP_267611593.1">
    <property type="nucleotide sequence ID" value="NZ_JAOVZQ010000001.1"/>
</dbReference>
<dbReference type="Pfam" id="PF11924">
    <property type="entry name" value="IAT_beta"/>
    <property type="match status" value="1"/>
</dbReference>
<dbReference type="Proteomes" id="UP001081283">
    <property type="component" value="Unassembled WGS sequence"/>
</dbReference>
<name>A0ABT3YCM8_9HYPH</name>
<evidence type="ECO:0000313" key="3">
    <source>
        <dbReference type="EMBL" id="MCY0093639.1"/>
    </source>
</evidence>
<feature type="region of interest" description="Disordered" evidence="1">
    <location>
        <begin position="1"/>
        <end position="31"/>
    </location>
</feature>
<dbReference type="Gene3D" id="2.40.160.160">
    <property type="entry name" value="Inverse autotransporter, beta-domain"/>
    <property type="match status" value="1"/>
</dbReference>
<evidence type="ECO:0000259" key="2">
    <source>
        <dbReference type="Pfam" id="PF11924"/>
    </source>
</evidence>
<dbReference type="InterPro" id="IPR038177">
    <property type="entry name" value="IAT_beta_sf"/>
</dbReference>
<dbReference type="SMART" id="SM00710">
    <property type="entry name" value="PbH1"/>
    <property type="match status" value="41"/>
</dbReference>